<sequence length="194" mass="21067">MQAERSETEGQSALSIGWREATGERKLGQPTTSARPSLLAILEGPSIRPWPDFCPEGTLFVLPALGVVELVSSNGKKTLSSVRPPRGEGTDGPLPASATLCMSASLLPSRALSPTLTFLSLSAGKCPVTIPRGEKEEDKKRKEKKEKRERRKKEEGRRKREFAASRVHLDILVGQMSVRPSPSLLTAARCVRGP</sequence>
<reference evidence="3" key="1">
    <citation type="submission" date="2022-11" db="UniProtKB">
        <authorList>
            <consortium name="WormBaseParasite"/>
        </authorList>
    </citation>
    <scope>IDENTIFICATION</scope>
</reference>
<feature type="compositionally biased region" description="Basic residues" evidence="1">
    <location>
        <begin position="141"/>
        <end position="151"/>
    </location>
</feature>
<proteinExistence type="predicted"/>
<accession>A0A914I8N0</accession>
<dbReference type="Proteomes" id="UP000887572">
    <property type="component" value="Unplaced"/>
</dbReference>
<organism evidence="2 3">
    <name type="scientific">Globodera rostochiensis</name>
    <name type="common">Golden nematode worm</name>
    <name type="synonym">Heterodera rostochiensis</name>
    <dbReference type="NCBI Taxonomy" id="31243"/>
    <lineage>
        <taxon>Eukaryota</taxon>
        <taxon>Metazoa</taxon>
        <taxon>Ecdysozoa</taxon>
        <taxon>Nematoda</taxon>
        <taxon>Chromadorea</taxon>
        <taxon>Rhabditida</taxon>
        <taxon>Tylenchina</taxon>
        <taxon>Tylenchomorpha</taxon>
        <taxon>Tylenchoidea</taxon>
        <taxon>Heteroderidae</taxon>
        <taxon>Heteroderinae</taxon>
        <taxon>Globodera</taxon>
    </lineage>
</organism>
<dbReference type="AlphaFoldDB" id="A0A914I8N0"/>
<dbReference type="WBParaSite" id="Gr19_v10_g8303.t1">
    <property type="protein sequence ID" value="Gr19_v10_g8303.t1"/>
    <property type="gene ID" value="Gr19_v10_g8303"/>
</dbReference>
<evidence type="ECO:0000313" key="2">
    <source>
        <dbReference type="Proteomes" id="UP000887572"/>
    </source>
</evidence>
<evidence type="ECO:0000256" key="1">
    <source>
        <dbReference type="SAM" id="MobiDB-lite"/>
    </source>
</evidence>
<feature type="compositionally biased region" description="Basic and acidic residues" evidence="1">
    <location>
        <begin position="152"/>
        <end position="161"/>
    </location>
</feature>
<protein>
    <submittedName>
        <fullName evidence="3">Uncharacterized protein</fullName>
    </submittedName>
</protein>
<evidence type="ECO:0000313" key="3">
    <source>
        <dbReference type="WBParaSite" id="Gr19_v10_g8303.t1"/>
    </source>
</evidence>
<keyword evidence="2" id="KW-1185">Reference proteome</keyword>
<feature type="region of interest" description="Disordered" evidence="1">
    <location>
        <begin position="129"/>
        <end position="161"/>
    </location>
</feature>
<feature type="region of interest" description="Disordered" evidence="1">
    <location>
        <begin position="1"/>
        <end position="34"/>
    </location>
</feature>
<name>A0A914I8N0_GLORO</name>